<dbReference type="SUPFAM" id="SSF50692">
    <property type="entry name" value="ADC-like"/>
    <property type="match status" value="1"/>
</dbReference>
<dbReference type="Gene3D" id="3.30.2070.10">
    <property type="entry name" value="Formate dehydrogenase/DMSO reductase"/>
    <property type="match status" value="1"/>
</dbReference>
<evidence type="ECO:0000313" key="10">
    <source>
        <dbReference type="EMBL" id="RJP73121.1"/>
    </source>
</evidence>
<keyword evidence="3" id="KW-0500">Molybdenum</keyword>
<evidence type="ECO:0000256" key="5">
    <source>
        <dbReference type="ARBA" id="ARBA00022729"/>
    </source>
</evidence>
<dbReference type="Gene3D" id="2.40.40.20">
    <property type="match status" value="1"/>
</dbReference>
<comment type="caution">
    <text evidence="10">The sequence shown here is derived from an EMBL/GenBank/DDBJ whole genome shotgun (WGS) entry which is preliminary data.</text>
</comment>
<protein>
    <recommendedName>
        <fullName evidence="9">4Fe-4S Mo/W bis-MGD-type domain-containing protein</fullName>
    </recommendedName>
</protein>
<dbReference type="Proteomes" id="UP000285961">
    <property type="component" value="Unassembled WGS sequence"/>
</dbReference>
<dbReference type="GO" id="GO:0043546">
    <property type="term" value="F:molybdopterin cofactor binding"/>
    <property type="evidence" value="ECO:0007669"/>
    <property type="project" value="InterPro"/>
</dbReference>
<dbReference type="Pfam" id="PF01568">
    <property type="entry name" value="Molydop_binding"/>
    <property type="match status" value="1"/>
</dbReference>
<proteinExistence type="inferred from homology"/>
<dbReference type="GO" id="GO:0046872">
    <property type="term" value="F:metal ion binding"/>
    <property type="evidence" value="ECO:0007669"/>
    <property type="project" value="UniProtKB-KW"/>
</dbReference>
<evidence type="ECO:0000256" key="7">
    <source>
        <dbReference type="ARBA" id="ARBA00023004"/>
    </source>
</evidence>
<gene>
    <name evidence="10" type="ORF">C4532_04950</name>
</gene>
<dbReference type="Gene3D" id="3.40.228.10">
    <property type="entry name" value="Dimethylsulfoxide Reductase, domain 2"/>
    <property type="match status" value="1"/>
</dbReference>
<organism evidence="10 11">
    <name type="scientific">Candidatus Abyssobacteria bacterium SURF_17</name>
    <dbReference type="NCBI Taxonomy" id="2093361"/>
    <lineage>
        <taxon>Bacteria</taxon>
        <taxon>Pseudomonadati</taxon>
        <taxon>Candidatus Hydrogenedentota</taxon>
        <taxon>Candidatus Abyssobacteria</taxon>
    </lineage>
</organism>
<dbReference type="InterPro" id="IPR050612">
    <property type="entry name" value="Prok_Mopterin_Oxidored"/>
</dbReference>
<dbReference type="InterPro" id="IPR006657">
    <property type="entry name" value="MoPterin_dinucl-bd_dom"/>
</dbReference>
<dbReference type="EMBL" id="QZKI01000032">
    <property type="protein sequence ID" value="RJP73121.1"/>
    <property type="molecule type" value="Genomic_DNA"/>
</dbReference>
<name>A0A419F486_9BACT</name>
<evidence type="ECO:0000313" key="11">
    <source>
        <dbReference type="Proteomes" id="UP000285961"/>
    </source>
</evidence>
<dbReference type="PROSITE" id="PS51318">
    <property type="entry name" value="TAT"/>
    <property type="match status" value="1"/>
</dbReference>
<dbReference type="InterPro" id="IPR006656">
    <property type="entry name" value="Mopterin_OxRdtase"/>
</dbReference>
<dbReference type="InterPro" id="IPR009010">
    <property type="entry name" value="Asp_de-COase-like_dom_sf"/>
</dbReference>
<dbReference type="PANTHER" id="PTHR43742">
    <property type="entry name" value="TRIMETHYLAMINE-N-OXIDE REDUCTASE"/>
    <property type="match status" value="1"/>
</dbReference>
<dbReference type="Pfam" id="PF04879">
    <property type="entry name" value="Molybdop_Fe4S4"/>
    <property type="match status" value="1"/>
</dbReference>
<keyword evidence="2" id="KW-0004">4Fe-4S</keyword>
<dbReference type="AlphaFoldDB" id="A0A419F486"/>
<keyword evidence="5" id="KW-0732">Signal</keyword>
<evidence type="ECO:0000256" key="3">
    <source>
        <dbReference type="ARBA" id="ARBA00022505"/>
    </source>
</evidence>
<keyword evidence="7" id="KW-0408">Iron</keyword>
<dbReference type="GO" id="GO:0016491">
    <property type="term" value="F:oxidoreductase activity"/>
    <property type="evidence" value="ECO:0007669"/>
    <property type="project" value="UniProtKB-KW"/>
</dbReference>
<evidence type="ECO:0000256" key="6">
    <source>
        <dbReference type="ARBA" id="ARBA00023002"/>
    </source>
</evidence>
<dbReference type="Pfam" id="PF00384">
    <property type="entry name" value="Molybdopterin"/>
    <property type="match status" value="1"/>
</dbReference>
<reference evidence="10 11" key="1">
    <citation type="journal article" date="2017" name="ISME J.">
        <title>Energy and carbon metabolisms in a deep terrestrial subsurface fluid microbial community.</title>
        <authorList>
            <person name="Momper L."/>
            <person name="Jungbluth S.P."/>
            <person name="Lee M.D."/>
            <person name="Amend J.P."/>
        </authorList>
    </citation>
    <scope>NUCLEOTIDE SEQUENCE [LARGE SCALE GENOMIC DNA]</scope>
    <source>
        <strain evidence="10">SURF_17</strain>
    </source>
</reference>
<dbReference type="Gene3D" id="3.40.50.740">
    <property type="match status" value="1"/>
</dbReference>
<evidence type="ECO:0000256" key="8">
    <source>
        <dbReference type="ARBA" id="ARBA00023014"/>
    </source>
</evidence>
<dbReference type="GO" id="GO:0051539">
    <property type="term" value="F:4 iron, 4 sulfur cluster binding"/>
    <property type="evidence" value="ECO:0007669"/>
    <property type="project" value="UniProtKB-KW"/>
</dbReference>
<keyword evidence="4" id="KW-0479">Metal-binding</keyword>
<keyword evidence="6" id="KW-0560">Oxidoreductase</keyword>
<feature type="domain" description="4Fe-4S Mo/W bis-MGD-type" evidence="9">
    <location>
        <begin position="53"/>
        <end position="109"/>
    </location>
</feature>
<sequence>MKVDRRIFLKTLAFAGGGSLGFLSSPAPWHIVRDLARWTQNWPWVPVPPHGQPAYEKAICMMCDGGCGIKVRKVGPRMVRIDGDKDHPLNRGLICPHGTAALQTVYGPSRIRQPLKRTGTREKPDWKPVSWEQAIGEVAAKIQEIRAAGESHRIVCITNNCESTVNQLLERFLQAVGSKNLVRMNSGRDVRNVALKLMQGVDGDMAYDIENAKLIASFGCSLLEGWGTWGRLYRSYARTFADNPVQIIQVEPNLSITASKATQWVPIKPGTEGALALGIAHVLIRERLHDEDFVEKHCFGFEDWEDSSGKGHSGFKSHVLAQYAPQAVERITTVPAKEIEKLAFKFAENMPAVAVGGKGDGQLFTNVYELMAIHSLNALMGNINKTGGVFVKPEVPLTPLPPVVMDEEAARGYAVDRLDGAGSAAHPFSKSLPGNLKADEIRMLFVHDSNPYYAMPEQNTAHELFEKAPFIVALSCCMNESAARADLILPLNTGLEKWDDQIVAPDSPHPIYNLSRPLVEPLYDNKDAGGVLIEIAKTLGGTIAESFPWASMGEVLEMRVQGIHETGRGMIASPDAMAMLDRGLGPEGSLSQQYPSFASLWKKLLEDNCWFDPEPHHGPLQKALLTPSKKFEFYSQRLKDAFGFEEDAACMPHYEEASLNKDGFDLVIMAEDTLTMADDGKDTPPFLMKQLSDNVLKGNELFVRINPITALYHDLEEGDRVIVESPRGKVEVRLHLFEGVREGVVLIPLGFGHSAYDEFLRDKGVNANEVLEAKTDTITGLPIWWATPGKITKV</sequence>
<keyword evidence="8" id="KW-0411">Iron-sulfur</keyword>
<dbReference type="Gene3D" id="2.20.25.90">
    <property type="entry name" value="ADC-like domains"/>
    <property type="match status" value="1"/>
</dbReference>
<dbReference type="PANTHER" id="PTHR43742:SF9">
    <property type="entry name" value="TETRATHIONATE REDUCTASE SUBUNIT A"/>
    <property type="match status" value="1"/>
</dbReference>
<dbReference type="SUPFAM" id="SSF53706">
    <property type="entry name" value="Formate dehydrogenase/DMSO reductase, domains 1-3"/>
    <property type="match status" value="1"/>
</dbReference>
<dbReference type="PROSITE" id="PS51669">
    <property type="entry name" value="4FE4S_MOW_BIS_MGD"/>
    <property type="match status" value="1"/>
</dbReference>
<evidence type="ECO:0000256" key="4">
    <source>
        <dbReference type="ARBA" id="ARBA00022723"/>
    </source>
</evidence>
<dbReference type="InterPro" id="IPR006311">
    <property type="entry name" value="TAT_signal"/>
</dbReference>
<dbReference type="SMART" id="SM00926">
    <property type="entry name" value="Molybdop_Fe4S4"/>
    <property type="match status" value="1"/>
</dbReference>
<comment type="similarity">
    <text evidence="1">Belongs to the prokaryotic molybdopterin-containing oxidoreductase family.</text>
</comment>
<evidence type="ECO:0000259" key="9">
    <source>
        <dbReference type="PROSITE" id="PS51669"/>
    </source>
</evidence>
<dbReference type="InterPro" id="IPR006963">
    <property type="entry name" value="Mopterin_OxRdtase_4Fe-4S_dom"/>
</dbReference>
<evidence type="ECO:0000256" key="1">
    <source>
        <dbReference type="ARBA" id="ARBA00010312"/>
    </source>
</evidence>
<accession>A0A419F486</accession>
<evidence type="ECO:0000256" key="2">
    <source>
        <dbReference type="ARBA" id="ARBA00022485"/>
    </source>
</evidence>